<protein>
    <submittedName>
        <fullName evidence="3">cGMP-specific 3',5'-cyclic phosphodiesterase</fullName>
    </submittedName>
</protein>
<dbReference type="Proteomes" id="UP000324091">
    <property type="component" value="Chromosome 3"/>
</dbReference>
<feature type="region of interest" description="Disordered" evidence="1">
    <location>
        <begin position="48"/>
        <end position="77"/>
    </location>
</feature>
<evidence type="ECO:0000256" key="1">
    <source>
        <dbReference type="SAM" id="MobiDB-lite"/>
    </source>
</evidence>
<comment type="caution">
    <text evidence="3">The sequence shown here is derived from an EMBL/GenBank/DDBJ whole genome shotgun (WGS) entry which is preliminary data.</text>
</comment>
<dbReference type="EMBL" id="RHFK02000016">
    <property type="protein sequence ID" value="TWW63756.1"/>
    <property type="molecule type" value="Genomic_DNA"/>
</dbReference>
<name>A0A5C6N929_9TELE</name>
<sequence>MEDCCYPESERMEAWLDDHLEFTRSYFIRKASREMVNAWFAERVHSIHPSAPKENPPQHPRTQQSSADSAVSSASAAPPPTITLPDYFCPSPVTAPSPVPGTPTRKISASEFDRPLRPIVVKDAEGSLTFLSDADRETVPVRAAAMGEGGGVHVGGCDEAGSWCGRDRCARLLELVKEVSSHLDVTALCHKIFLHINELIAADRYSLFLVGEDSSNRKFLVSRLFDVAEGSTVEESSSSCIRLEWNKGIVGHVAATGQPLNIKNAYESSDPEEDSRFNAEVDLITGYKTHSILCLPIKNHRDEVSRFHSFHCEDARSVNQTLRRADGAPSCVGSGCFFSSTETRIQNQPNVLKPQTTGAEGGQTKTRLLDVIVPLTDPRFVPQVVGVAQAINKKSGDDAAFTDQDEKDFSAYLAFSGIVLHNAQLYETSQLENRRNQVLLDLASLIFEEQQCLKVLLRKFAGTILSFMQAQACTVFIADEDSMEPTQRSLTSGLPPGELCPPDEFQSEFDHTCLKPGRHRGSVRELWWTEPSRRYRQNSFSSVFHMEYEELGEALDVPKRHLDRESFSPTDEEKMLQ</sequence>
<dbReference type="AlphaFoldDB" id="A0A5C6N929"/>
<evidence type="ECO:0000313" key="4">
    <source>
        <dbReference type="Proteomes" id="UP000324091"/>
    </source>
</evidence>
<dbReference type="SUPFAM" id="SSF55781">
    <property type="entry name" value="GAF domain-like"/>
    <property type="match status" value="2"/>
</dbReference>
<feature type="domain" description="GAF" evidence="2">
    <location>
        <begin position="184"/>
        <end position="430"/>
    </location>
</feature>
<dbReference type="SMART" id="SM00065">
    <property type="entry name" value="GAF"/>
    <property type="match status" value="1"/>
</dbReference>
<keyword evidence="4" id="KW-1185">Reference proteome</keyword>
<dbReference type="Gene3D" id="3.30.450.40">
    <property type="match status" value="3"/>
</dbReference>
<accession>A0A5C6N929</accession>
<evidence type="ECO:0000259" key="2">
    <source>
        <dbReference type="SMART" id="SM00065"/>
    </source>
</evidence>
<dbReference type="InterPro" id="IPR029016">
    <property type="entry name" value="GAF-like_dom_sf"/>
</dbReference>
<reference evidence="3 4" key="1">
    <citation type="submission" date="2019-04" db="EMBL/GenBank/DDBJ databases">
        <title>Chromosome genome assembly for Takifugu flavidus.</title>
        <authorList>
            <person name="Xiao S."/>
        </authorList>
    </citation>
    <scope>NUCLEOTIDE SEQUENCE [LARGE SCALE GENOMIC DNA]</scope>
    <source>
        <strain evidence="3">HTHZ2018</strain>
        <tissue evidence="3">Muscle</tissue>
    </source>
</reference>
<feature type="compositionally biased region" description="Low complexity" evidence="1">
    <location>
        <begin position="65"/>
        <end position="76"/>
    </location>
</feature>
<organism evidence="3 4">
    <name type="scientific">Takifugu flavidus</name>
    <name type="common">sansaifugu</name>
    <dbReference type="NCBI Taxonomy" id="433684"/>
    <lineage>
        <taxon>Eukaryota</taxon>
        <taxon>Metazoa</taxon>
        <taxon>Chordata</taxon>
        <taxon>Craniata</taxon>
        <taxon>Vertebrata</taxon>
        <taxon>Euteleostomi</taxon>
        <taxon>Actinopterygii</taxon>
        <taxon>Neopterygii</taxon>
        <taxon>Teleostei</taxon>
        <taxon>Neoteleostei</taxon>
        <taxon>Acanthomorphata</taxon>
        <taxon>Eupercaria</taxon>
        <taxon>Tetraodontiformes</taxon>
        <taxon>Tetradontoidea</taxon>
        <taxon>Tetraodontidae</taxon>
        <taxon>Takifugu</taxon>
    </lineage>
</organism>
<dbReference type="Pfam" id="PF01590">
    <property type="entry name" value="GAF"/>
    <property type="match status" value="1"/>
</dbReference>
<evidence type="ECO:0000313" key="3">
    <source>
        <dbReference type="EMBL" id="TWW63756.1"/>
    </source>
</evidence>
<gene>
    <name evidence="3" type="ORF">D4764_03G0007640</name>
</gene>
<proteinExistence type="predicted"/>
<dbReference type="InterPro" id="IPR003018">
    <property type="entry name" value="GAF"/>
</dbReference>